<gene>
    <name evidence="3" type="primary">54</name>
    <name evidence="3" type="ORF">SEA_EURATIS_54</name>
</gene>
<evidence type="ECO:0000256" key="1">
    <source>
        <dbReference type="SAM" id="MobiDB-lite"/>
    </source>
</evidence>
<keyword evidence="4" id="KW-1185">Reference proteome</keyword>
<reference evidence="3 4" key="1">
    <citation type="submission" date="2019-01" db="EMBL/GenBank/DDBJ databases">
        <authorList>
            <person name="Russe A."/>
            <person name="Sprabary S.L."/>
            <person name="Nayek S."/>
            <person name="Klug H.M."/>
            <person name="Layton S.R."/>
            <person name="Kim T."/>
            <person name="Hughes L.E."/>
            <person name="Garlena R.A."/>
            <person name="Russell D.A."/>
            <person name="Pope W.H."/>
            <person name="Jacobs-Sera D."/>
            <person name="Hatfull G.F."/>
        </authorList>
    </citation>
    <scope>NUCLEOTIDE SEQUENCE [LARGE SCALE GENOMIC DNA]</scope>
</reference>
<name>A0A411B119_9CAUD</name>
<dbReference type="EMBL" id="MK450426">
    <property type="protein sequence ID" value="QAX94049.1"/>
    <property type="molecule type" value="Genomic_DNA"/>
</dbReference>
<proteinExistence type="predicted"/>
<evidence type="ECO:0000313" key="3">
    <source>
        <dbReference type="EMBL" id="QAX94049.1"/>
    </source>
</evidence>
<protein>
    <recommendedName>
        <fullName evidence="2">DUF7848 domain-containing protein</fullName>
    </recommendedName>
</protein>
<sequence length="94" mass="10570">MFSAGLSSLRIQGDGMTRATYRFRDHTLTVDDRPEAEPLKHSMGCKACGESSEASEKPEDGSAWAVDHLKSNPGHLEYRAQITRPYRFEPGDWQ</sequence>
<evidence type="ECO:0000313" key="4">
    <source>
        <dbReference type="Proteomes" id="UP000290796"/>
    </source>
</evidence>
<dbReference type="Proteomes" id="UP000290796">
    <property type="component" value="Segment"/>
</dbReference>
<dbReference type="InterPro" id="IPR057170">
    <property type="entry name" value="DUF7848"/>
</dbReference>
<evidence type="ECO:0000259" key="2">
    <source>
        <dbReference type="Pfam" id="PF25232"/>
    </source>
</evidence>
<organism evidence="3 4">
    <name type="scientific">Streptomyces phage Euratis</name>
    <dbReference type="NCBI Taxonomy" id="2510569"/>
    <lineage>
        <taxon>Viruses</taxon>
        <taxon>Duplodnaviria</taxon>
        <taxon>Heunggongvirae</taxon>
        <taxon>Uroviricota</taxon>
        <taxon>Caudoviricetes</taxon>
        <taxon>Colingsworthviridae</taxon>
        <taxon>Vashvirus</taxon>
        <taxon>Vashvirus euratis</taxon>
    </lineage>
</organism>
<feature type="domain" description="DUF7848" evidence="2">
    <location>
        <begin position="16"/>
        <end position="93"/>
    </location>
</feature>
<dbReference type="Pfam" id="PF25232">
    <property type="entry name" value="DUF7848"/>
    <property type="match status" value="1"/>
</dbReference>
<feature type="region of interest" description="Disordered" evidence="1">
    <location>
        <begin position="32"/>
        <end position="67"/>
    </location>
</feature>
<accession>A0A411B119</accession>